<dbReference type="InterPro" id="IPR032675">
    <property type="entry name" value="LRR_dom_sf"/>
</dbReference>
<name>A0A836IFG3_9TRYP</name>
<comment type="caution">
    <text evidence="2">The sequence shown here is derived from an EMBL/GenBank/DDBJ whole genome shotgun (WGS) entry which is preliminary data.</text>
</comment>
<dbReference type="InterPro" id="IPR000595">
    <property type="entry name" value="cNMP-bd_dom"/>
</dbReference>
<evidence type="ECO:0000313" key="3">
    <source>
        <dbReference type="Proteomes" id="UP000674318"/>
    </source>
</evidence>
<feature type="domain" description="Cyclic nucleotide-binding" evidence="1">
    <location>
        <begin position="403"/>
        <end position="477"/>
    </location>
</feature>
<evidence type="ECO:0000259" key="1">
    <source>
        <dbReference type="PROSITE" id="PS50042"/>
    </source>
</evidence>
<organism evidence="2 3">
    <name type="scientific">Porcisia hertigi</name>
    <dbReference type="NCBI Taxonomy" id="2761500"/>
    <lineage>
        <taxon>Eukaryota</taxon>
        <taxon>Discoba</taxon>
        <taxon>Euglenozoa</taxon>
        <taxon>Kinetoplastea</taxon>
        <taxon>Metakinetoplastina</taxon>
        <taxon>Trypanosomatida</taxon>
        <taxon>Trypanosomatidae</taxon>
        <taxon>Leishmaniinae</taxon>
        <taxon>Porcisia</taxon>
    </lineage>
</organism>
<sequence length="526" mass="57734">MPLPSQNQLYGYYVARCGHHRVLRPHRAVLALLEEDAASHAKRLAREAAARIVSVADLEEIEDRAEAEARARDRAAVIPLSKMRTFRLAEPEGKAALSPLYVGARGLLPILDLIAELPLLEKVDLSNLASLYDNDTFAGSTQGSVSGNDVVDHLCSILPRLRALRVLDLGGQQLGSIAAARLLEAIKSLPSVTYVNFDTTDVDPCLVRAFQQILEERQLRPCPQVPSSHALAKAYEVPSYIKALPLLDQKTLREQQLLRALLCEDANFTVAVTEEEMDDMVLTARVISTTEAIFRCGDNGIRGDGQYLFILKSGSLRVYADLEGFVLSRGDYFGDAYPSVLPPCARLVEEERGVVYAIPLCSCTVLLACWAARLAAAWPWLRQTPVMQPVGLWSSMRACTCSELVTLDPTDTVEEAGVHGEAIYVVCDGSFYALDVREGESACFNARSVRSVFSRFDVFGVESLIARKRQSSVRVKAGKEKDALYRVVAVRGCGVRVLHRQLRPVFVALAGSYSLHEDLRAGGTSE</sequence>
<dbReference type="AlphaFoldDB" id="A0A836IFG3"/>
<protein>
    <recommendedName>
        <fullName evidence="1">Cyclic nucleotide-binding domain-containing protein</fullName>
    </recommendedName>
</protein>
<dbReference type="Proteomes" id="UP000674318">
    <property type="component" value="Unassembled WGS sequence"/>
</dbReference>
<evidence type="ECO:0000313" key="2">
    <source>
        <dbReference type="EMBL" id="KAG5504332.1"/>
    </source>
</evidence>
<dbReference type="OrthoDB" id="417078at2759"/>
<feature type="domain" description="Cyclic nucleotide-binding" evidence="1">
    <location>
        <begin position="305"/>
        <end position="335"/>
    </location>
</feature>
<dbReference type="KEGG" id="phet:94290832"/>
<dbReference type="SUPFAM" id="SSF52047">
    <property type="entry name" value="RNI-like"/>
    <property type="match status" value="1"/>
</dbReference>
<dbReference type="RefSeq" id="XP_067756955.1">
    <property type="nucleotide sequence ID" value="XM_067900755.1"/>
</dbReference>
<accession>A0A836IFG3</accession>
<dbReference type="PROSITE" id="PS50042">
    <property type="entry name" value="CNMP_BINDING_3"/>
    <property type="match status" value="2"/>
</dbReference>
<keyword evidence="3" id="KW-1185">Reference proteome</keyword>
<proteinExistence type="predicted"/>
<dbReference type="EMBL" id="JAFJZO010000023">
    <property type="protein sequence ID" value="KAG5504332.1"/>
    <property type="molecule type" value="Genomic_DNA"/>
</dbReference>
<reference evidence="2 3" key="1">
    <citation type="submission" date="2021-02" db="EMBL/GenBank/DDBJ databases">
        <title>Porcisia hertigi Genome sequencing and assembly.</title>
        <authorList>
            <person name="Almutairi H."/>
            <person name="Gatherer D."/>
        </authorList>
    </citation>
    <scope>NUCLEOTIDE SEQUENCE [LARGE SCALE GENOMIC DNA]</scope>
    <source>
        <strain evidence="2 3">C119</strain>
    </source>
</reference>
<gene>
    <name evidence="2" type="ORF">JKF63_04777</name>
</gene>
<dbReference type="Gene3D" id="3.80.10.10">
    <property type="entry name" value="Ribonuclease Inhibitor"/>
    <property type="match status" value="1"/>
</dbReference>
<dbReference type="GeneID" id="94290832"/>